<dbReference type="Pfam" id="PF21202">
    <property type="entry name" value="SLX1_C"/>
    <property type="match status" value="1"/>
</dbReference>
<dbReference type="Proteomes" id="UP001196413">
    <property type="component" value="Unassembled WGS sequence"/>
</dbReference>
<proteinExistence type="predicted"/>
<dbReference type="GO" id="GO:0008821">
    <property type="term" value="F:crossover junction DNA endonuclease activity"/>
    <property type="evidence" value="ECO:0007669"/>
    <property type="project" value="TreeGrafter"/>
</dbReference>
<keyword evidence="3" id="KW-1185">Reference proteome</keyword>
<dbReference type="Gene3D" id="3.30.40.10">
    <property type="entry name" value="Zinc/RING finger domain, C3HC4 (zinc finger)"/>
    <property type="match status" value="1"/>
</dbReference>
<organism evidence="2 3">
    <name type="scientific">Parelaphostrongylus tenuis</name>
    <name type="common">Meningeal worm</name>
    <dbReference type="NCBI Taxonomy" id="148309"/>
    <lineage>
        <taxon>Eukaryota</taxon>
        <taxon>Metazoa</taxon>
        <taxon>Ecdysozoa</taxon>
        <taxon>Nematoda</taxon>
        <taxon>Chromadorea</taxon>
        <taxon>Rhabditida</taxon>
        <taxon>Rhabditina</taxon>
        <taxon>Rhabditomorpha</taxon>
        <taxon>Strongyloidea</taxon>
        <taxon>Metastrongylidae</taxon>
        <taxon>Parelaphostrongylus</taxon>
    </lineage>
</organism>
<evidence type="ECO:0000259" key="1">
    <source>
        <dbReference type="Pfam" id="PF21202"/>
    </source>
</evidence>
<dbReference type="InterPro" id="IPR048749">
    <property type="entry name" value="SLX1_C"/>
</dbReference>
<dbReference type="EMBL" id="JAHQIW010003597">
    <property type="protein sequence ID" value="KAJ1359330.1"/>
    <property type="molecule type" value="Genomic_DNA"/>
</dbReference>
<dbReference type="AlphaFoldDB" id="A0AAD5MJC0"/>
<comment type="caution">
    <text evidence="2">The sequence shown here is derived from an EMBL/GenBank/DDBJ whole genome shotgun (WGS) entry which is preliminary data.</text>
</comment>
<dbReference type="GO" id="GO:0017108">
    <property type="term" value="F:5'-flap endonuclease activity"/>
    <property type="evidence" value="ECO:0007669"/>
    <property type="project" value="TreeGrafter"/>
</dbReference>
<reference evidence="2" key="1">
    <citation type="submission" date="2021-06" db="EMBL/GenBank/DDBJ databases">
        <title>Parelaphostrongylus tenuis whole genome reference sequence.</title>
        <authorList>
            <person name="Garwood T.J."/>
            <person name="Larsen P.A."/>
            <person name="Fountain-Jones N.M."/>
            <person name="Garbe J.R."/>
            <person name="Macchietto M.G."/>
            <person name="Kania S.A."/>
            <person name="Gerhold R.W."/>
            <person name="Richards J.E."/>
            <person name="Wolf T.M."/>
        </authorList>
    </citation>
    <scope>NUCLEOTIDE SEQUENCE</scope>
    <source>
        <strain evidence="2">MNPRO001-30</strain>
        <tissue evidence="2">Meninges</tissue>
    </source>
</reference>
<accession>A0AAD5MJC0</accession>
<evidence type="ECO:0000313" key="2">
    <source>
        <dbReference type="EMBL" id="KAJ1359330.1"/>
    </source>
</evidence>
<evidence type="ECO:0000313" key="3">
    <source>
        <dbReference type="Proteomes" id="UP001196413"/>
    </source>
</evidence>
<name>A0AAD5MJC0_PARTN</name>
<dbReference type="InterPro" id="IPR013083">
    <property type="entry name" value="Znf_RING/FYVE/PHD"/>
</dbReference>
<sequence length="149" mass="17065">MNARPFNSFALTFRWLLPLEEQPFPEEVPLPLHVRKKYGLIEKSSCEVPSEKDGYVEKGCCRLCDKAIHKLSHLVRCPSILCGAHFHTSCLALDGLKGDRQMLYPVEGNCPRCFQSYLWGDIIRDQRMIVRIDEAQDNCPKGLVPKPQH</sequence>
<gene>
    <name evidence="2" type="ORF">KIN20_018024</name>
</gene>
<dbReference type="GO" id="GO:0033557">
    <property type="term" value="C:Slx1-Slx4 complex"/>
    <property type="evidence" value="ECO:0007669"/>
    <property type="project" value="TreeGrafter"/>
</dbReference>
<dbReference type="PANTHER" id="PTHR20208">
    <property type="entry name" value="STRUCTURE-SPECIFIC ENDONUCLEASE SUBUNIT SLX1"/>
    <property type="match status" value="1"/>
</dbReference>
<dbReference type="InterPro" id="IPR050381">
    <property type="entry name" value="SLX1_endonuclease"/>
</dbReference>
<protein>
    <recommendedName>
        <fullName evidence="1">Structure-specific endonuclease subunit SLX1 C-terminal domain-containing protein</fullName>
    </recommendedName>
</protein>
<dbReference type="PANTHER" id="PTHR20208:SF10">
    <property type="entry name" value="STRUCTURE-SPECIFIC ENDONUCLEASE SUBUNIT SLX1"/>
    <property type="match status" value="1"/>
</dbReference>
<dbReference type="GO" id="GO:0000724">
    <property type="term" value="P:double-strand break repair via homologous recombination"/>
    <property type="evidence" value="ECO:0007669"/>
    <property type="project" value="TreeGrafter"/>
</dbReference>
<feature type="domain" description="Structure-specific endonuclease subunit SLX1 C-terminal" evidence="1">
    <location>
        <begin position="61"/>
        <end position="123"/>
    </location>
</feature>